<reference evidence="1 2" key="1">
    <citation type="journal article" date="2019" name="Commun. Biol.">
        <title>The bagworm genome reveals a unique fibroin gene that provides high tensile strength.</title>
        <authorList>
            <person name="Kono N."/>
            <person name="Nakamura H."/>
            <person name="Ohtoshi R."/>
            <person name="Tomita M."/>
            <person name="Numata K."/>
            <person name="Arakawa K."/>
        </authorList>
    </citation>
    <scope>NUCLEOTIDE SEQUENCE [LARGE SCALE GENOMIC DNA]</scope>
</reference>
<gene>
    <name evidence="1" type="ORF">EVAR_68324_1</name>
</gene>
<name>A0A4C2ADV7_EUMVA</name>
<dbReference type="AlphaFoldDB" id="A0A4C2ADV7"/>
<organism evidence="1 2">
    <name type="scientific">Eumeta variegata</name>
    <name type="common">Bagworm moth</name>
    <name type="synonym">Eumeta japonica</name>
    <dbReference type="NCBI Taxonomy" id="151549"/>
    <lineage>
        <taxon>Eukaryota</taxon>
        <taxon>Metazoa</taxon>
        <taxon>Ecdysozoa</taxon>
        <taxon>Arthropoda</taxon>
        <taxon>Hexapoda</taxon>
        <taxon>Insecta</taxon>
        <taxon>Pterygota</taxon>
        <taxon>Neoptera</taxon>
        <taxon>Endopterygota</taxon>
        <taxon>Lepidoptera</taxon>
        <taxon>Glossata</taxon>
        <taxon>Ditrysia</taxon>
        <taxon>Tineoidea</taxon>
        <taxon>Psychidae</taxon>
        <taxon>Oiketicinae</taxon>
        <taxon>Eumeta</taxon>
    </lineage>
</organism>
<accession>A0A4C2ADV7</accession>
<sequence length="102" mass="11568">MKWEINTRARPPRLLSEQCVTCVYRVHLDGCDNVVVDRDEVTTSASESGEGDDLYRTINYDDRPSGRHASIEMRCSIRDVYHVCSSASAHSIRDQLRSSHLA</sequence>
<evidence type="ECO:0000313" key="1">
    <source>
        <dbReference type="EMBL" id="GBP98238.1"/>
    </source>
</evidence>
<evidence type="ECO:0000313" key="2">
    <source>
        <dbReference type="Proteomes" id="UP000299102"/>
    </source>
</evidence>
<protein>
    <submittedName>
        <fullName evidence="1">Uncharacterized protein</fullName>
    </submittedName>
</protein>
<proteinExistence type="predicted"/>
<dbReference type="Proteomes" id="UP000299102">
    <property type="component" value="Unassembled WGS sequence"/>
</dbReference>
<keyword evidence="2" id="KW-1185">Reference proteome</keyword>
<dbReference type="EMBL" id="BGZK01003093">
    <property type="protein sequence ID" value="GBP98238.1"/>
    <property type="molecule type" value="Genomic_DNA"/>
</dbReference>
<comment type="caution">
    <text evidence="1">The sequence shown here is derived from an EMBL/GenBank/DDBJ whole genome shotgun (WGS) entry which is preliminary data.</text>
</comment>